<dbReference type="EMBL" id="UPPP01000058">
    <property type="protein sequence ID" value="VBB05685.1"/>
    <property type="molecule type" value="Genomic_DNA"/>
</dbReference>
<gene>
    <name evidence="1" type="ORF">LUCI_0896</name>
    <name evidence="2" type="ORF">LUCI_3057</name>
</gene>
<proteinExistence type="predicted"/>
<dbReference type="AlphaFoldDB" id="A0A498R3E4"/>
<protein>
    <submittedName>
        <fullName evidence="1">Uncharacterized protein</fullName>
    </submittedName>
</protein>
<dbReference type="EMBL" id="UPPP01000080">
    <property type="protein sequence ID" value="VBB07792.1"/>
    <property type="molecule type" value="Genomic_DNA"/>
</dbReference>
<sequence>MKVFLESDVGLVQLPCPEFLYLGLDREAIHGENTTIESEDTRVALRMNEEIAQELCHQIVSNIIYQIDEYRKHGFQIVGLVGINCSPTCGVETTWSNDREHLGQGVFIKMINDELVKRQISMKMVGIKAKDSKQAVIAIKEILYS</sequence>
<evidence type="ECO:0000313" key="1">
    <source>
        <dbReference type="EMBL" id="VBB05685.1"/>
    </source>
</evidence>
<reference evidence="1 3" key="1">
    <citation type="submission" date="2018-06" db="EMBL/GenBank/DDBJ databases">
        <authorList>
            <person name="Strepis N."/>
        </authorList>
    </citation>
    <scope>NUCLEOTIDE SEQUENCE [LARGE SCALE GENOMIC DNA]</scope>
    <source>
        <strain evidence="1">LUCI</strain>
    </source>
</reference>
<evidence type="ECO:0000313" key="3">
    <source>
        <dbReference type="Proteomes" id="UP000277811"/>
    </source>
</evidence>
<accession>A0A498R3E4</accession>
<dbReference type="Proteomes" id="UP000277811">
    <property type="component" value="Unassembled WGS sequence"/>
</dbReference>
<evidence type="ECO:0000313" key="2">
    <source>
        <dbReference type="EMBL" id="VBB07792.1"/>
    </source>
</evidence>
<keyword evidence="3" id="KW-1185">Reference proteome</keyword>
<name>A0A498R3E4_9FIRM</name>
<organism evidence="1 3">
    <name type="scientific">Lucifera butyrica</name>
    <dbReference type="NCBI Taxonomy" id="1351585"/>
    <lineage>
        <taxon>Bacteria</taxon>
        <taxon>Bacillati</taxon>
        <taxon>Bacillota</taxon>
        <taxon>Negativicutes</taxon>
        <taxon>Veillonellales</taxon>
        <taxon>Veillonellaceae</taxon>
        <taxon>Lucifera</taxon>
    </lineage>
</organism>
<dbReference type="OrthoDB" id="5420310at2"/>